<sequence length="130" mass="13000">MMTTPAERTGSAILALEALAVLLVTGWEIVALVTGDTDDAVSSIALIVLTAIGAVALAAFALAVWRGHSWGRSGGIVSQLLILAVALGAITGPTPSVSTALVTAIPAVIGLVALFLAARTAAARRGDDRS</sequence>
<dbReference type="RefSeq" id="WP_061683365.1">
    <property type="nucleotide sequence ID" value="NZ_LRAD01000042.1"/>
</dbReference>
<feature type="transmembrane region" description="Helical" evidence="1">
    <location>
        <begin position="76"/>
        <end position="94"/>
    </location>
</feature>
<reference evidence="2 3" key="1">
    <citation type="submission" date="2016-01" db="EMBL/GenBank/DDBJ databases">
        <title>Draft genome sequences of Microbacterium laevaniformans LCDC 91-0039 and the type strain of Microbacterium hominis LCDC 84-209.</title>
        <authorList>
            <person name="Bernier A.-M."/>
            <person name="Bernard K."/>
        </authorList>
    </citation>
    <scope>NUCLEOTIDE SEQUENCE [LARGE SCALE GENOMIC DNA]</scope>
    <source>
        <strain evidence="2 3">LCDC 91-0039</strain>
    </source>
</reference>
<evidence type="ECO:0000313" key="3">
    <source>
        <dbReference type="Proteomes" id="UP000075357"/>
    </source>
</evidence>
<feature type="transmembrane region" description="Helical" evidence="1">
    <location>
        <begin position="40"/>
        <end position="64"/>
    </location>
</feature>
<organism evidence="2 3">
    <name type="scientific">Microbacterium laevaniformans</name>
    <dbReference type="NCBI Taxonomy" id="36807"/>
    <lineage>
        <taxon>Bacteria</taxon>
        <taxon>Bacillati</taxon>
        <taxon>Actinomycetota</taxon>
        <taxon>Actinomycetes</taxon>
        <taxon>Micrococcales</taxon>
        <taxon>Microbacteriaceae</taxon>
        <taxon>Microbacterium</taxon>
    </lineage>
</organism>
<evidence type="ECO:0008006" key="4">
    <source>
        <dbReference type="Google" id="ProtNLM"/>
    </source>
</evidence>
<keyword evidence="3" id="KW-1185">Reference proteome</keyword>
<keyword evidence="1" id="KW-0812">Transmembrane</keyword>
<name>A0A150HCM6_9MICO</name>
<feature type="transmembrane region" description="Helical" evidence="1">
    <location>
        <begin position="12"/>
        <end position="34"/>
    </location>
</feature>
<dbReference type="EMBL" id="LRAD01000042">
    <property type="protein sequence ID" value="KXZ59897.1"/>
    <property type="molecule type" value="Genomic_DNA"/>
</dbReference>
<dbReference type="PATRIC" id="fig|36807.3.peg.2172"/>
<keyword evidence="1" id="KW-0472">Membrane</keyword>
<evidence type="ECO:0000256" key="1">
    <source>
        <dbReference type="SAM" id="Phobius"/>
    </source>
</evidence>
<dbReference type="Proteomes" id="UP000075357">
    <property type="component" value="Unassembled WGS sequence"/>
</dbReference>
<protein>
    <recommendedName>
        <fullName evidence="4">Histidine kinase</fullName>
    </recommendedName>
</protein>
<accession>A0A150HCM6</accession>
<keyword evidence="1" id="KW-1133">Transmembrane helix</keyword>
<proteinExistence type="predicted"/>
<feature type="transmembrane region" description="Helical" evidence="1">
    <location>
        <begin position="100"/>
        <end position="122"/>
    </location>
</feature>
<evidence type="ECO:0000313" key="2">
    <source>
        <dbReference type="EMBL" id="KXZ59897.1"/>
    </source>
</evidence>
<dbReference type="AlphaFoldDB" id="A0A150HCM6"/>
<comment type="caution">
    <text evidence="2">The sequence shown here is derived from an EMBL/GenBank/DDBJ whole genome shotgun (WGS) entry which is preliminary data.</text>
</comment>
<gene>
    <name evidence="2" type="ORF">Mlaev_02141</name>
</gene>